<name>A0A443HYB9_BYSSP</name>
<feature type="region of interest" description="Disordered" evidence="1">
    <location>
        <begin position="31"/>
        <end position="64"/>
    </location>
</feature>
<dbReference type="GeneID" id="39597155"/>
<dbReference type="SUPFAM" id="SSF51556">
    <property type="entry name" value="Metallo-dependent hydrolases"/>
    <property type="match status" value="1"/>
</dbReference>
<dbReference type="Gene3D" id="3.20.20.140">
    <property type="entry name" value="Metal-dependent hydrolases"/>
    <property type="match status" value="1"/>
</dbReference>
<evidence type="ECO:0000256" key="1">
    <source>
        <dbReference type="SAM" id="MobiDB-lite"/>
    </source>
</evidence>
<protein>
    <recommendedName>
        <fullName evidence="2">Amidohydrolase-related domain-containing protein</fullName>
    </recommendedName>
</protein>
<dbReference type="PANTHER" id="PTHR35563">
    <property type="entry name" value="BARREL METAL-DEPENDENT HYDROLASE, PUTATIVE (AFU_ORTHOLOGUE AFUA_1G16240)-RELATED"/>
    <property type="match status" value="1"/>
</dbReference>
<dbReference type="PANTHER" id="PTHR35563:SF2">
    <property type="entry name" value="BARREL METAL-DEPENDENT HYDROLASE, PUTATIVE (AFU_ORTHOLOGUE AFUA_1G16240)-RELATED"/>
    <property type="match status" value="1"/>
</dbReference>
<sequence>MDITPLLTPLKVRIRVLQRLPLVRSAIANKRGRSYSTDTPASPGREGKEKEKRGRERNGTSELSLAQRIPSGSWDSHMHVVEPQRYPISSNAVYTPSPHTLPEARTFYATLGIENLVLVQPSIYGFDNSCLLDALKEVGPSHGRGVVVIDPETTKPETLAEWHQLGVRGVRLNLKSVGKVMTGEELSRTLERHAALIRPLGWMVQLYVSMDMVSAIEHIVPTLGVKVCVDHFGAPAFPSDIDYDSFDPYSLPGFSSLVSLLQTGQTYVKLSAPYRFSRDPQMRDIGILARELLRVAPTRVVYSTDWPHTRFNMYDIRPFTEMCLEWCAKEPGLAERLFRINAEELWGVDGQRNE</sequence>
<accession>A0A443HYB9</accession>
<comment type="caution">
    <text evidence="3">The sequence shown here is derived from an EMBL/GenBank/DDBJ whole genome shotgun (WGS) entry which is preliminary data.</text>
</comment>
<dbReference type="RefSeq" id="XP_028486487.1">
    <property type="nucleotide sequence ID" value="XM_028627878.1"/>
</dbReference>
<dbReference type="AlphaFoldDB" id="A0A443HYB9"/>
<dbReference type="GO" id="GO:0016787">
    <property type="term" value="F:hydrolase activity"/>
    <property type="evidence" value="ECO:0007669"/>
    <property type="project" value="InterPro"/>
</dbReference>
<dbReference type="Pfam" id="PF04909">
    <property type="entry name" value="Amidohydro_2"/>
    <property type="match status" value="1"/>
</dbReference>
<dbReference type="EMBL" id="RCNU01000003">
    <property type="protein sequence ID" value="RWQ96842.1"/>
    <property type="molecule type" value="Genomic_DNA"/>
</dbReference>
<dbReference type="InterPro" id="IPR032466">
    <property type="entry name" value="Metal_Hydrolase"/>
</dbReference>
<feature type="domain" description="Amidohydrolase-related" evidence="2">
    <location>
        <begin position="74"/>
        <end position="347"/>
    </location>
</feature>
<evidence type="ECO:0000259" key="2">
    <source>
        <dbReference type="Pfam" id="PF04909"/>
    </source>
</evidence>
<evidence type="ECO:0000313" key="4">
    <source>
        <dbReference type="Proteomes" id="UP000283841"/>
    </source>
</evidence>
<organism evidence="3 4">
    <name type="scientific">Byssochlamys spectabilis</name>
    <name type="common">Paecilomyces variotii</name>
    <dbReference type="NCBI Taxonomy" id="264951"/>
    <lineage>
        <taxon>Eukaryota</taxon>
        <taxon>Fungi</taxon>
        <taxon>Dikarya</taxon>
        <taxon>Ascomycota</taxon>
        <taxon>Pezizomycotina</taxon>
        <taxon>Eurotiomycetes</taxon>
        <taxon>Eurotiomycetidae</taxon>
        <taxon>Eurotiales</taxon>
        <taxon>Thermoascaceae</taxon>
        <taxon>Paecilomyces</taxon>
    </lineage>
</organism>
<evidence type="ECO:0000313" key="3">
    <source>
        <dbReference type="EMBL" id="RWQ96842.1"/>
    </source>
</evidence>
<keyword evidence="4" id="KW-1185">Reference proteome</keyword>
<dbReference type="InterPro" id="IPR052358">
    <property type="entry name" value="Aro_Compnd_Degr_Hydrolases"/>
</dbReference>
<gene>
    <name evidence="3" type="ORF">C8Q69DRAFT_399997</name>
</gene>
<dbReference type="Proteomes" id="UP000283841">
    <property type="component" value="Unassembled WGS sequence"/>
</dbReference>
<dbReference type="InterPro" id="IPR006680">
    <property type="entry name" value="Amidohydro-rel"/>
</dbReference>
<proteinExistence type="predicted"/>
<dbReference type="VEuPathDB" id="FungiDB:C8Q69DRAFT_399997"/>
<feature type="compositionally biased region" description="Basic and acidic residues" evidence="1">
    <location>
        <begin position="45"/>
        <end position="59"/>
    </location>
</feature>
<reference evidence="3 4" key="1">
    <citation type="journal article" date="2018" name="Front. Microbiol.">
        <title>Genomic and genetic insights into a cosmopolitan fungus, Paecilomyces variotii (Eurotiales).</title>
        <authorList>
            <person name="Urquhart A.S."/>
            <person name="Mondo S.J."/>
            <person name="Makela M.R."/>
            <person name="Hane J.K."/>
            <person name="Wiebenga A."/>
            <person name="He G."/>
            <person name="Mihaltcheva S."/>
            <person name="Pangilinan J."/>
            <person name="Lipzen A."/>
            <person name="Barry K."/>
            <person name="de Vries R.P."/>
            <person name="Grigoriev I.V."/>
            <person name="Idnurm A."/>
        </authorList>
    </citation>
    <scope>NUCLEOTIDE SEQUENCE [LARGE SCALE GENOMIC DNA]</scope>
    <source>
        <strain evidence="3 4">CBS 101075</strain>
    </source>
</reference>